<keyword evidence="2" id="KW-1185">Reference proteome</keyword>
<accession>A0ABQ5GRB3</accession>
<dbReference type="Proteomes" id="UP001151760">
    <property type="component" value="Unassembled WGS sequence"/>
</dbReference>
<dbReference type="EMBL" id="BQNB010018746">
    <property type="protein sequence ID" value="GJT77805.1"/>
    <property type="molecule type" value="Genomic_DNA"/>
</dbReference>
<proteinExistence type="predicted"/>
<reference evidence="1" key="1">
    <citation type="journal article" date="2022" name="Int. J. Mol. Sci.">
        <title>Draft Genome of Tanacetum Coccineum: Genomic Comparison of Closely Related Tanacetum-Family Plants.</title>
        <authorList>
            <person name="Yamashiro T."/>
            <person name="Shiraishi A."/>
            <person name="Nakayama K."/>
            <person name="Satake H."/>
        </authorList>
    </citation>
    <scope>NUCLEOTIDE SEQUENCE</scope>
</reference>
<evidence type="ECO:0000313" key="1">
    <source>
        <dbReference type="EMBL" id="GJT77805.1"/>
    </source>
</evidence>
<evidence type="ECO:0000313" key="2">
    <source>
        <dbReference type="Proteomes" id="UP001151760"/>
    </source>
</evidence>
<protein>
    <submittedName>
        <fullName evidence="1">Uncharacterized protein</fullName>
    </submittedName>
</protein>
<organism evidence="1 2">
    <name type="scientific">Tanacetum coccineum</name>
    <dbReference type="NCBI Taxonomy" id="301880"/>
    <lineage>
        <taxon>Eukaryota</taxon>
        <taxon>Viridiplantae</taxon>
        <taxon>Streptophyta</taxon>
        <taxon>Embryophyta</taxon>
        <taxon>Tracheophyta</taxon>
        <taxon>Spermatophyta</taxon>
        <taxon>Magnoliopsida</taxon>
        <taxon>eudicotyledons</taxon>
        <taxon>Gunneridae</taxon>
        <taxon>Pentapetalae</taxon>
        <taxon>asterids</taxon>
        <taxon>campanulids</taxon>
        <taxon>Asterales</taxon>
        <taxon>Asteraceae</taxon>
        <taxon>Asteroideae</taxon>
        <taxon>Anthemideae</taxon>
        <taxon>Anthemidinae</taxon>
        <taxon>Tanacetum</taxon>
    </lineage>
</organism>
<comment type="caution">
    <text evidence="1">The sequence shown here is derived from an EMBL/GenBank/DDBJ whole genome shotgun (WGS) entry which is preliminary data.</text>
</comment>
<name>A0ABQ5GRB3_9ASTR</name>
<reference evidence="1" key="2">
    <citation type="submission" date="2022-01" db="EMBL/GenBank/DDBJ databases">
        <authorList>
            <person name="Yamashiro T."/>
            <person name="Shiraishi A."/>
            <person name="Satake H."/>
            <person name="Nakayama K."/>
        </authorList>
    </citation>
    <scope>NUCLEOTIDE SEQUENCE</scope>
</reference>
<gene>
    <name evidence="1" type="ORF">Tco_1044530</name>
</gene>
<sequence length="236" mass="27350">MDKNVIIHKQTINSKPLPMQGTKLQFKTVELLFRMSVVDTLRIIMDDHFRGTMQEEMQELGMQSQNIVGNAGTSNDSNIPFEVQDLDNYHDSVYEHHDVHEMQNNIQQDYVVDSEADYTSDSNIISYDPISERQRRTMLYIVMSFCTMSIEILLSMKMHEESALYNGTEIVMTNHKPAVVHDSEETLEIAELTRKRMYGKMKSPQCVQNKVKFAPPDYSKENYLAIFAPQRDLTPE</sequence>